<dbReference type="Pfam" id="PF07690">
    <property type="entry name" value="MFS_1"/>
    <property type="match status" value="1"/>
</dbReference>
<evidence type="ECO:0000313" key="9">
    <source>
        <dbReference type="Proteomes" id="UP000054196"/>
    </source>
</evidence>
<proteinExistence type="predicted"/>
<feature type="transmembrane region" description="Helical" evidence="6">
    <location>
        <begin position="57"/>
        <end position="74"/>
    </location>
</feature>
<dbReference type="InterPro" id="IPR036259">
    <property type="entry name" value="MFS_trans_sf"/>
</dbReference>
<dbReference type="GO" id="GO:0016020">
    <property type="term" value="C:membrane"/>
    <property type="evidence" value="ECO:0007669"/>
    <property type="project" value="UniProtKB-SubCell"/>
</dbReference>
<feature type="transmembrane region" description="Helical" evidence="6">
    <location>
        <begin position="323"/>
        <end position="343"/>
    </location>
</feature>
<dbReference type="PANTHER" id="PTHR43791:SF36">
    <property type="entry name" value="TRANSPORTER, PUTATIVE (AFU_ORTHOLOGUE AFUA_6G08340)-RELATED"/>
    <property type="match status" value="1"/>
</dbReference>
<dbReference type="PROSITE" id="PS50850">
    <property type="entry name" value="MFS"/>
    <property type="match status" value="1"/>
</dbReference>
<feature type="transmembrane region" description="Helical" evidence="6">
    <location>
        <begin position="94"/>
        <end position="114"/>
    </location>
</feature>
<feature type="transmembrane region" description="Helical" evidence="6">
    <location>
        <begin position="287"/>
        <end position="311"/>
    </location>
</feature>
<feature type="transmembrane region" description="Helical" evidence="6">
    <location>
        <begin position="218"/>
        <end position="238"/>
    </location>
</feature>
<evidence type="ECO:0000259" key="7">
    <source>
        <dbReference type="PROSITE" id="PS50850"/>
    </source>
</evidence>
<evidence type="ECO:0000256" key="3">
    <source>
        <dbReference type="ARBA" id="ARBA00022692"/>
    </source>
</evidence>
<sequence length="509" mass="57367">MQPAQSRPDVDEKQALDVPEAYEAESNEFVDEALQLVGRERHALFSDEYNLQLRRKLDLWIPPLCGLVYFTQFLDKTSINYASIMGFPIVGQHYNLVSLAFYLGFLISEFPTVYLAQRIGRMSKYLGVNVIVWGVILMLHATASSFSGFFALRFFLGMCESCVAPILNLLICMFYKKNEQAQRISWFYCGIGLAQIVGGFVAYGISFYQGPLRPTYKLLYVIFGGLAILVGICVLLLLPDSPVHASHLSKEEKIAVLERIRDEQIGTENRKLKRDQILEAFSDVRTWLVVFMTMMTSIPQGGLGSFSNIIIRNFGYTAKETLILATPQGVTAILSVLLCAWYGDRKGNRMIPIVFGLLPTILGTALMIGFNKSGDKGVLLFGTMLRSSSGLFGSHLSSDLYHKLVQQQFIDDIRVQLVKHGWAFKEGPSGSYHTTINALTLTFFSIGNIMILALALRSINIRLNAKKRRVLVDEARRRGWTDEDIKRERDKSAFLDLTDKQNLFFTYTA</sequence>
<dbReference type="GeneID" id="18880334"/>
<dbReference type="RefSeq" id="XP_007389292.1">
    <property type="nucleotide sequence ID" value="XM_007389230.1"/>
</dbReference>
<dbReference type="Proteomes" id="UP000054196">
    <property type="component" value="Unassembled WGS sequence"/>
</dbReference>
<accession>R7S2I6</accession>
<protein>
    <submittedName>
        <fullName evidence="8">MFS general substrate transporter</fullName>
    </submittedName>
</protein>
<feature type="transmembrane region" description="Helical" evidence="6">
    <location>
        <begin position="186"/>
        <end position="206"/>
    </location>
</feature>
<dbReference type="InterPro" id="IPR011701">
    <property type="entry name" value="MFS"/>
</dbReference>
<name>R7S2I6_PUNST</name>
<dbReference type="AlphaFoldDB" id="R7S2I6"/>
<dbReference type="SUPFAM" id="SSF103473">
    <property type="entry name" value="MFS general substrate transporter"/>
    <property type="match status" value="1"/>
</dbReference>
<evidence type="ECO:0000313" key="8">
    <source>
        <dbReference type="EMBL" id="EIN03461.1"/>
    </source>
</evidence>
<dbReference type="HOGENOM" id="CLU_001265_0_5_1"/>
<feature type="transmembrane region" description="Helical" evidence="6">
    <location>
        <begin position="152"/>
        <end position="174"/>
    </location>
</feature>
<feature type="domain" description="Major facilitator superfamily (MFS) profile" evidence="7">
    <location>
        <begin position="36"/>
        <end position="509"/>
    </location>
</feature>
<dbReference type="KEGG" id="psq:PUNSTDRAFT_139515"/>
<dbReference type="Gene3D" id="1.20.1250.20">
    <property type="entry name" value="MFS general substrate transporter like domains"/>
    <property type="match status" value="2"/>
</dbReference>
<keyword evidence="2" id="KW-0813">Transport</keyword>
<dbReference type="InterPro" id="IPR020846">
    <property type="entry name" value="MFS_dom"/>
</dbReference>
<keyword evidence="3 6" id="KW-0812">Transmembrane</keyword>
<evidence type="ECO:0000256" key="1">
    <source>
        <dbReference type="ARBA" id="ARBA00004141"/>
    </source>
</evidence>
<keyword evidence="9" id="KW-1185">Reference proteome</keyword>
<dbReference type="OMA" id="WFYAGNL"/>
<keyword evidence="5 6" id="KW-0472">Membrane</keyword>
<feature type="transmembrane region" description="Helical" evidence="6">
    <location>
        <begin position="438"/>
        <end position="459"/>
    </location>
</feature>
<dbReference type="OrthoDB" id="6730379at2759"/>
<organism evidence="8 9">
    <name type="scientific">Punctularia strigosozonata (strain HHB-11173)</name>
    <name type="common">White-rot fungus</name>
    <dbReference type="NCBI Taxonomy" id="741275"/>
    <lineage>
        <taxon>Eukaryota</taxon>
        <taxon>Fungi</taxon>
        <taxon>Dikarya</taxon>
        <taxon>Basidiomycota</taxon>
        <taxon>Agaricomycotina</taxon>
        <taxon>Agaricomycetes</taxon>
        <taxon>Corticiales</taxon>
        <taxon>Punctulariaceae</taxon>
        <taxon>Punctularia</taxon>
    </lineage>
</organism>
<evidence type="ECO:0000256" key="4">
    <source>
        <dbReference type="ARBA" id="ARBA00022989"/>
    </source>
</evidence>
<dbReference type="GO" id="GO:0022857">
    <property type="term" value="F:transmembrane transporter activity"/>
    <property type="evidence" value="ECO:0007669"/>
    <property type="project" value="InterPro"/>
</dbReference>
<dbReference type="EMBL" id="JH687563">
    <property type="protein sequence ID" value="EIN03461.1"/>
    <property type="molecule type" value="Genomic_DNA"/>
</dbReference>
<keyword evidence="4 6" id="KW-1133">Transmembrane helix</keyword>
<evidence type="ECO:0000256" key="2">
    <source>
        <dbReference type="ARBA" id="ARBA00022448"/>
    </source>
</evidence>
<feature type="transmembrane region" description="Helical" evidence="6">
    <location>
        <begin position="126"/>
        <end position="146"/>
    </location>
</feature>
<gene>
    <name evidence="8" type="ORF">PUNSTDRAFT_139515</name>
</gene>
<evidence type="ECO:0000256" key="6">
    <source>
        <dbReference type="SAM" id="Phobius"/>
    </source>
</evidence>
<dbReference type="PANTHER" id="PTHR43791">
    <property type="entry name" value="PERMEASE-RELATED"/>
    <property type="match status" value="1"/>
</dbReference>
<evidence type="ECO:0000256" key="5">
    <source>
        <dbReference type="ARBA" id="ARBA00023136"/>
    </source>
</evidence>
<comment type="subcellular location">
    <subcellularLocation>
        <location evidence="1">Membrane</location>
        <topology evidence="1">Multi-pass membrane protein</topology>
    </subcellularLocation>
</comment>
<reference evidence="9" key="1">
    <citation type="journal article" date="2012" name="Science">
        <title>The Paleozoic origin of enzymatic lignin decomposition reconstructed from 31 fungal genomes.</title>
        <authorList>
            <person name="Floudas D."/>
            <person name="Binder M."/>
            <person name="Riley R."/>
            <person name="Barry K."/>
            <person name="Blanchette R.A."/>
            <person name="Henrissat B."/>
            <person name="Martinez A.T."/>
            <person name="Otillar R."/>
            <person name="Spatafora J.W."/>
            <person name="Yadav J.S."/>
            <person name="Aerts A."/>
            <person name="Benoit I."/>
            <person name="Boyd A."/>
            <person name="Carlson A."/>
            <person name="Copeland A."/>
            <person name="Coutinho P.M."/>
            <person name="de Vries R.P."/>
            <person name="Ferreira P."/>
            <person name="Findley K."/>
            <person name="Foster B."/>
            <person name="Gaskell J."/>
            <person name="Glotzer D."/>
            <person name="Gorecki P."/>
            <person name="Heitman J."/>
            <person name="Hesse C."/>
            <person name="Hori C."/>
            <person name="Igarashi K."/>
            <person name="Jurgens J.A."/>
            <person name="Kallen N."/>
            <person name="Kersten P."/>
            <person name="Kohler A."/>
            <person name="Kuees U."/>
            <person name="Kumar T.K.A."/>
            <person name="Kuo A."/>
            <person name="LaButti K."/>
            <person name="Larrondo L.F."/>
            <person name="Lindquist E."/>
            <person name="Ling A."/>
            <person name="Lombard V."/>
            <person name="Lucas S."/>
            <person name="Lundell T."/>
            <person name="Martin R."/>
            <person name="McLaughlin D.J."/>
            <person name="Morgenstern I."/>
            <person name="Morin E."/>
            <person name="Murat C."/>
            <person name="Nagy L.G."/>
            <person name="Nolan M."/>
            <person name="Ohm R.A."/>
            <person name="Patyshakuliyeva A."/>
            <person name="Rokas A."/>
            <person name="Ruiz-Duenas F.J."/>
            <person name="Sabat G."/>
            <person name="Salamov A."/>
            <person name="Samejima M."/>
            <person name="Schmutz J."/>
            <person name="Slot J.C."/>
            <person name="St John F."/>
            <person name="Stenlid J."/>
            <person name="Sun H."/>
            <person name="Sun S."/>
            <person name="Syed K."/>
            <person name="Tsang A."/>
            <person name="Wiebenga A."/>
            <person name="Young D."/>
            <person name="Pisabarro A."/>
            <person name="Eastwood D.C."/>
            <person name="Martin F."/>
            <person name="Cullen D."/>
            <person name="Grigoriev I.V."/>
            <person name="Hibbett D.S."/>
        </authorList>
    </citation>
    <scope>NUCLEOTIDE SEQUENCE [LARGE SCALE GENOMIC DNA]</scope>
    <source>
        <strain evidence="9">HHB-11173 SS5</strain>
    </source>
</reference>
<feature type="transmembrane region" description="Helical" evidence="6">
    <location>
        <begin position="350"/>
        <end position="370"/>
    </location>
</feature>
<dbReference type="eggNOG" id="KOG2533">
    <property type="taxonomic scope" value="Eukaryota"/>
</dbReference>